<accession>A0A4Y8S6Z9</accession>
<name>A0A4Y8S6Z9_9SPHI</name>
<keyword evidence="2" id="KW-1133">Transmembrane helix</keyword>
<evidence type="ECO:0008006" key="5">
    <source>
        <dbReference type="Google" id="ProtNLM"/>
    </source>
</evidence>
<reference evidence="3 4" key="1">
    <citation type="journal article" date="2017" name="Int. J. Syst. Evol. Microbiol.">
        <title>Mucilaginibacterpsychrotolerans sp. nov., isolated from peatlands.</title>
        <authorList>
            <person name="Deng Y."/>
            <person name="Shen L."/>
            <person name="Xu B."/>
            <person name="Liu Y."/>
            <person name="Gu Z."/>
            <person name="Liu H."/>
            <person name="Zhou Y."/>
        </authorList>
    </citation>
    <scope>NUCLEOTIDE SEQUENCE [LARGE SCALE GENOMIC DNA]</scope>
    <source>
        <strain evidence="3 4">NH7-4</strain>
    </source>
</reference>
<gene>
    <name evidence="3" type="ORF">E2R66_21000</name>
</gene>
<organism evidence="3 4">
    <name type="scientific">Mucilaginibacter psychrotolerans</name>
    <dbReference type="NCBI Taxonomy" id="1524096"/>
    <lineage>
        <taxon>Bacteria</taxon>
        <taxon>Pseudomonadati</taxon>
        <taxon>Bacteroidota</taxon>
        <taxon>Sphingobacteriia</taxon>
        <taxon>Sphingobacteriales</taxon>
        <taxon>Sphingobacteriaceae</taxon>
        <taxon>Mucilaginibacter</taxon>
    </lineage>
</organism>
<keyword evidence="4" id="KW-1185">Reference proteome</keyword>
<dbReference type="PANTHER" id="PTHR32309">
    <property type="entry name" value="TYROSINE-PROTEIN KINASE"/>
    <property type="match status" value="1"/>
</dbReference>
<comment type="caution">
    <text evidence="3">The sequence shown here is derived from an EMBL/GenBank/DDBJ whole genome shotgun (WGS) entry which is preliminary data.</text>
</comment>
<dbReference type="PANTHER" id="PTHR32309:SF13">
    <property type="entry name" value="FERRIC ENTEROBACTIN TRANSPORT PROTEIN FEPE"/>
    <property type="match status" value="1"/>
</dbReference>
<dbReference type="AlphaFoldDB" id="A0A4Y8S6Z9"/>
<dbReference type="RefSeq" id="WP_133234427.1">
    <property type="nucleotide sequence ID" value="NZ_SOZE01000027.1"/>
</dbReference>
<keyword evidence="2" id="KW-0472">Membrane</keyword>
<sequence length="713" mass="79215">MNWLILVPVICAATVFMLTRKSKKEYSSSTTLYTGVASGYSITSTEDERLDYFAVNNAFDNMLASAKSRETIAQVALHLLAEHLSLRKPDVKVLSPDGFENLHKMAGKALLNTAAKLRTPQAIYNYINQVYAAKQGNVIAYILNQPGSYYNIDDLKSNLVVTRISTSDIIQIVYGCTDAAVCQRVLQIHIEIFLANYKRLKTDQTNSAVQYFEAKLAEAKAKLKKSEDDMRIFGQQNHIINYYEQTRYIAEENEQLNREIYGQKIAKTGADNALALVKNKLSTRDKQIANGTSIINLRQQLSDANTALERAKVFGNTEKISQITARTRILEDSIKSASADYDNLNYSLETIPRTSLIKEWVDNAVSSGNAKAGLNVLNNQKRDYLKNFDEFAPLGSTLKRLERQIDINEKEFLSILHGLNLARLRQSNIALNSNIVVQDAPFLPLKAQKSTRALLVMLSFVVGFILVGSVIIGRELMDSSIRTPDRAKKLINLPLAGISIATNSSKPKTYVQALRHLLAEQFISGLLPALNEAVTAHGTAQITLLQTKTGLFNAEDIKLTDGMLSQLFDSVHWVIPSGKQAAFATALPQGKYSIYEPAIAHLNYIDVAQLVDTTLSAYKLIIYVAPNPAQHSLPAAIVKNSAVNLLMVNANDTWLPVDKDLLIKLKTMLAGANLCTWLVNADENNLDSIIGEVPKERSWLRKKIKKVITLNLR</sequence>
<keyword evidence="1" id="KW-0175">Coiled coil</keyword>
<protein>
    <recommendedName>
        <fullName evidence="5">Tyrosine kinase G-rich domain-containing protein</fullName>
    </recommendedName>
</protein>
<feature type="transmembrane region" description="Helical" evidence="2">
    <location>
        <begin position="453"/>
        <end position="472"/>
    </location>
</feature>
<evidence type="ECO:0000313" key="4">
    <source>
        <dbReference type="Proteomes" id="UP000297540"/>
    </source>
</evidence>
<evidence type="ECO:0000256" key="1">
    <source>
        <dbReference type="SAM" id="Coils"/>
    </source>
</evidence>
<dbReference type="OrthoDB" id="781284at2"/>
<evidence type="ECO:0000256" key="2">
    <source>
        <dbReference type="SAM" id="Phobius"/>
    </source>
</evidence>
<feature type="coiled-coil region" evidence="1">
    <location>
        <begin position="209"/>
        <end position="236"/>
    </location>
</feature>
<dbReference type="InterPro" id="IPR050445">
    <property type="entry name" value="Bact_polysacc_biosynth/exp"/>
</dbReference>
<dbReference type="Proteomes" id="UP000297540">
    <property type="component" value="Unassembled WGS sequence"/>
</dbReference>
<dbReference type="EMBL" id="SOZE01000027">
    <property type="protein sequence ID" value="TFF34728.1"/>
    <property type="molecule type" value="Genomic_DNA"/>
</dbReference>
<keyword evidence="2" id="KW-0812">Transmembrane</keyword>
<dbReference type="GO" id="GO:0004713">
    <property type="term" value="F:protein tyrosine kinase activity"/>
    <property type="evidence" value="ECO:0007669"/>
    <property type="project" value="TreeGrafter"/>
</dbReference>
<dbReference type="GO" id="GO:0005886">
    <property type="term" value="C:plasma membrane"/>
    <property type="evidence" value="ECO:0007669"/>
    <property type="project" value="TreeGrafter"/>
</dbReference>
<evidence type="ECO:0000313" key="3">
    <source>
        <dbReference type="EMBL" id="TFF34728.1"/>
    </source>
</evidence>
<proteinExistence type="predicted"/>